<gene>
    <name evidence="1" type="ORF">HNR61_001976</name>
</gene>
<dbReference type="PANTHER" id="PTHR37950:SF1">
    <property type="entry name" value="4-HYDROXYPHENYLACETATE CATABOLISM PROTEIN"/>
    <property type="match status" value="1"/>
</dbReference>
<dbReference type="RefSeq" id="WP_182842792.1">
    <property type="nucleotide sequence ID" value="NZ_BAAALP010000002.1"/>
</dbReference>
<dbReference type="EC" id="5.3.3.10" evidence="1"/>
<name>A0A7W3LLL7_ACTNM</name>
<evidence type="ECO:0000313" key="2">
    <source>
        <dbReference type="Proteomes" id="UP000572680"/>
    </source>
</evidence>
<dbReference type="Gene3D" id="3.30.429.10">
    <property type="entry name" value="Macrophage Migration Inhibitory Factor"/>
    <property type="match status" value="1"/>
</dbReference>
<dbReference type="InterPro" id="IPR014347">
    <property type="entry name" value="Tautomerase/MIF_sf"/>
</dbReference>
<comment type="caution">
    <text evidence="1">The sequence shown here is derived from an EMBL/GenBank/DDBJ whole genome shotgun (WGS) entry which is preliminary data.</text>
</comment>
<protein>
    <submittedName>
        <fullName evidence="1">5-carboxymethyl-2-hydroxymuconate isomerase</fullName>
        <ecNumber evidence="1">5.3.3.10</ecNumber>
    </submittedName>
</protein>
<dbReference type="InterPro" id="IPR004220">
    <property type="entry name" value="5-COMe_2-OHmuconate_Isoase"/>
</dbReference>
<dbReference type="SUPFAM" id="SSF55331">
    <property type="entry name" value="Tautomerase/MIF"/>
    <property type="match status" value="1"/>
</dbReference>
<organism evidence="1 2">
    <name type="scientific">Actinomadura namibiensis</name>
    <dbReference type="NCBI Taxonomy" id="182080"/>
    <lineage>
        <taxon>Bacteria</taxon>
        <taxon>Bacillati</taxon>
        <taxon>Actinomycetota</taxon>
        <taxon>Actinomycetes</taxon>
        <taxon>Streptosporangiales</taxon>
        <taxon>Thermomonosporaceae</taxon>
        <taxon>Actinomadura</taxon>
    </lineage>
</organism>
<dbReference type="EMBL" id="JACJIA010000002">
    <property type="protein sequence ID" value="MBA8950363.1"/>
    <property type="molecule type" value="Genomic_DNA"/>
</dbReference>
<keyword evidence="1" id="KW-0413">Isomerase</keyword>
<proteinExistence type="predicted"/>
<reference evidence="1 2" key="1">
    <citation type="submission" date="2020-08" db="EMBL/GenBank/DDBJ databases">
        <title>Genomic Encyclopedia of Type Strains, Phase IV (KMG-IV): sequencing the most valuable type-strain genomes for metagenomic binning, comparative biology and taxonomic classification.</title>
        <authorList>
            <person name="Goeker M."/>
        </authorList>
    </citation>
    <scope>NUCLEOTIDE SEQUENCE [LARGE SCALE GENOMIC DNA]</scope>
    <source>
        <strain evidence="1 2">DSM 44197</strain>
    </source>
</reference>
<dbReference type="Proteomes" id="UP000572680">
    <property type="component" value="Unassembled WGS sequence"/>
</dbReference>
<dbReference type="Pfam" id="PF02962">
    <property type="entry name" value="CHMI"/>
    <property type="match status" value="1"/>
</dbReference>
<dbReference type="PANTHER" id="PTHR37950">
    <property type="entry name" value="4-HYDROXYPHENYLACETATE CATABOLISM PROTEIN"/>
    <property type="match status" value="1"/>
</dbReference>
<dbReference type="AlphaFoldDB" id="A0A7W3LLL7"/>
<sequence>MPQITIEYSAVLADLFDRRGFALALHPAASELIGSAPADFKTRFHALDEVVIGDGGAAEAMIHADVAIMPGRAAAVKERLGALTLETLCRFLGPGSGRNTQVTVEVRDIADYHKRVLPQ</sequence>
<keyword evidence="2" id="KW-1185">Reference proteome</keyword>
<dbReference type="GO" id="GO:0008704">
    <property type="term" value="F:5-carboxymethyl-2-hydroxymuconate delta-isomerase activity"/>
    <property type="evidence" value="ECO:0007669"/>
    <property type="project" value="UniProtKB-EC"/>
</dbReference>
<evidence type="ECO:0000313" key="1">
    <source>
        <dbReference type="EMBL" id="MBA8950363.1"/>
    </source>
</evidence>
<accession>A0A7W3LLL7</accession>